<proteinExistence type="predicted"/>
<accession>A0A6B9JHP9</accession>
<keyword evidence="2" id="KW-1185">Reference proteome</keyword>
<reference evidence="1 2" key="1">
    <citation type="submission" date="2019-11" db="EMBL/GenBank/DDBJ databases">
        <title>Characterization of a novel member of the family Ackermannviridae.</title>
        <authorList>
            <person name="Maina A.N."/>
            <person name="Mwaura F.B."/>
            <person name="Jumba M."/>
        </authorList>
    </citation>
    <scope>NUCLEOTIDE SEQUENCE [LARGE SCALE GENOMIC DNA]</scope>
</reference>
<evidence type="ECO:0000313" key="2">
    <source>
        <dbReference type="Proteomes" id="UP000433471"/>
    </source>
</evidence>
<gene>
    <name evidence="1" type="ORF">Kuja_0460</name>
</gene>
<sequence>MEFVAKRISTFGMICCEEILNGDTDVSEEQILEFNSLLESAIEQKKDWFVINYETHRKAFDFMTIASNNGELQNGVVNINGDKYLFSYHESGFRSAWYEIIIKAITVFEINYVEEQND</sequence>
<protein>
    <submittedName>
        <fullName evidence="1">Uncharacterized protein</fullName>
    </submittedName>
</protein>
<dbReference type="EMBL" id="MN718199">
    <property type="protein sequence ID" value="QGZ16037.1"/>
    <property type="molecule type" value="Genomic_DNA"/>
</dbReference>
<name>A0A6B9JHP9_9CAUD</name>
<dbReference type="Proteomes" id="UP000433471">
    <property type="component" value="Segment"/>
</dbReference>
<organism evidence="1 2">
    <name type="scientific">Vibrio phage vB_VchM_Kuja</name>
    <dbReference type="NCBI Taxonomy" id="2686437"/>
    <lineage>
        <taxon>Viruses</taxon>
        <taxon>Duplodnaviria</taxon>
        <taxon>Heunggongvirae</taxon>
        <taxon>Uroviricota</taxon>
        <taxon>Caudoviricetes</taxon>
        <taxon>Pantevenvirales</taxon>
        <taxon>Ackermannviridae</taxon>
        <taxon>Kujavirus</taxon>
        <taxon>Kujavirus kuja</taxon>
    </lineage>
</organism>
<evidence type="ECO:0000313" key="1">
    <source>
        <dbReference type="EMBL" id="QGZ16037.1"/>
    </source>
</evidence>